<sequence>MNGSPIIQNGKLAGAVTHVFVQDASRGYGILIENMLEH</sequence>
<evidence type="ECO:0000313" key="2">
    <source>
        <dbReference type="EMBL" id="MET3569089.1"/>
    </source>
</evidence>
<organism evidence="2 3">
    <name type="scientific">Enterocloster citroniae</name>
    <dbReference type="NCBI Taxonomy" id="358743"/>
    <lineage>
        <taxon>Bacteria</taxon>
        <taxon>Bacillati</taxon>
        <taxon>Bacillota</taxon>
        <taxon>Clostridia</taxon>
        <taxon>Lachnospirales</taxon>
        <taxon>Lachnospiraceae</taxon>
        <taxon>Enterocloster</taxon>
    </lineage>
</organism>
<dbReference type="EMBL" id="JBEPLZ010000002">
    <property type="protein sequence ID" value="MET3569089.1"/>
    <property type="molecule type" value="Genomic_DNA"/>
</dbReference>
<feature type="domain" description="Peptidase S55" evidence="1">
    <location>
        <begin position="1"/>
        <end position="38"/>
    </location>
</feature>
<evidence type="ECO:0000259" key="1">
    <source>
        <dbReference type="PROSITE" id="PS51494"/>
    </source>
</evidence>
<proteinExistence type="predicted"/>
<keyword evidence="3" id="KW-1185">Reference proteome</keyword>
<reference evidence="2 3" key="1">
    <citation type="submission" date="2024-06" db="EMBL/GenBank/DDBJ databases">
        <title>Genomic Encyclopedia of Type Strains, Phase IV (KMG-IV): sequencing the most valuable type-strain genomes for metagenomic binning, comparative biology and taxonomic classification.</title>
        <authorList>
            <person name="Goeker M."/>
        </authorList>
    </citation>
    <scope>NUCLEOTIDE SEQUENCE [LARGE SCALE GENOMIC DNA]</scope>
    <source>
        <strain evidence="2 3">DSM 19261</strain>
    </source>
</reference>
<dbReference type="Pfam" id="PF05580">
    <property type="entry name" value="Peptidase_S55"/>
    <property type="match status" value="1"/>
</dbReference>
<evidence type="ECO:0000313" key="3">
    <source>
        <dbReference type="Proteomes" id="UP001549200"/>
    </source>
</evidence>
<name>A0ABV2FSS9_9FIRM</name>
<comment type="caution">
    <text evidence="2">The sequence shown here is derived from an EMBL/GenBank/DDBJ whole genome shotgun (WGS) entry which is preliminary data.</text>
</comment>
<dbReference type="Proteomes" id="UP001549200">
    <property type="component" value="Unassembled WGS sequence"/>
</dbReference>
<dbReference type="InterPro" id="IPR008763">
    <property type="entry name" value="Peptidase_S55"/>
</dbReference>
<protein>
    <recommendedName>
        <fullName evidence="1">Peptidase S55 domain-containing protein</fullName>
    </recommendedName>
</protein>
<gene>
    <name evidence="2" type="ORF">ABID13_000708</name>
</gene>
<accession>A0ABV2FSS9</accession>
<dbReference type="PROSITE" id="PS51494">
    <property type="entry name" value="SPOIVB"/>
    <property type="match status" value="1"/>
</dbReference>